<comment type="caution">
    <text evidence="3">The sequence shown here is derived from an EMBL/GenBank/DDBJ whole genome shotgun (WGS) entry which is preliminary data.</text>
</comment>
<keyword evidence="2" id="KW-0802">TPR repeat</keyword>
<dbReference type="EMBL" id="QMKO01004316">
    <property type="protein sequence ID" value="RTG80264.1"/>
    <property type="molecule type" value="Genomic_DNA"/>
</dbReference>
<evidence type="ECO:0000313" key="4">
    <source>
        <dbReference type="Proteomes" id="UP000290809"/>
    </source>
</evidence>
<gene>
    <name evidence="3" type="ORF">DC041_0008608</name>
</gene>
<evidence type="ECO:0000256" key="2">
    <source>
        <dbReference type="ARBA" id="ARBA00022803"/>
    </source>
</evidence>
<evidence type="ECO:0000256" key="1">
    <source>
        <dbReference type="ARBA" id="ARBA00022737"/>
    </source>
</evidence>
<dbReference type="AlphaFoldDB" id="A0A430PXT3"/>
<sequence length="273" mass="31067">MAENNKTYYLHNDCVSEIKKIFSDVPLSELDDDALVNNLLERSVSVLQVIDHAMFHFVAVNFIGGSVDESYELDGCCQLALEDLCCEGEYPFKLTKSLTLLWLCVLGKCTRFQEKEVANLTVKVNRVVESKDNKTSGNSPLPQIIPLSDDVLLNSVVFSTMEEQSILSNTEQSFILLLCELHRRHYPRDDLTEQQCLAYINTVIRAVYPDSENEIKSSSSWPIATETLFRRSLLEHNSVRKTERALSQLEVRIPLYIRPECFDLLILGVKLSV</sequence>
<dbReference type="PANTHER" id="PTHR16193:SF0">
    <property type="entry name" value="TETRATRICOPEPTIDE REPEAT PROTEIN 27"/>
    <property type="match status" value="1"/>
</dbReference>
<dbReference type="STRING" id="6184.A0A430PXT3"/>
<reference evidence="3 4" key="1">
    <citation type="journal article" date="2019" name="PLoS Pathog.">
        <title>Genome sequence of the bovine parasite Schistosoma bovis Tanzania.</title>
        <authorList>
            <person name="Oey H."/>
            <person name="Zakrzewski M."/>
            <person name="Gobert G."/>
            <person name="Gravermann K."/>
            <person name="Stoye J."/>
            <person name="Jones M."/>
            <person name="Mcmanus D."/>
            <person name="Krause L."/>
        </authorList>
    </citation>
    <scope>NUCLEOTIDE SEQUENCE [LARGE SCALE GENOMIC DNA]</scope>
    <source>
        <strain evidence="3 4">TAN1997</strain>
    </source>
</reference>
<evidence type="ECO:0000313" key="3">
    <source>
        <dbReference type="EMBL" id="RTG80264.1"/>
    </source>
</evidence>
<dbReference type="Proteomes" id="UP000290809">
    <property type="component" value="Unassembled WGS sequence"/>
</dbReference>
<accession>A0A430PXT3</accession>
<organism evidence="3 4">
    <name type="scientific">Schistosoma bovis</name>
    <name type="common">Blood fluke</name>
    <dbReference type="NCBI Taxonomy" id="6184"/>
    <lineage>
        <taxon>Eukaryota</taxon>
        <taxon>Metazoa</taxon>
        <taxon>Spiralia</taxon>
        <taxon>Lophotrochozoa</taxon>
        <taxon>Platyhelminthes</taxon>
        <taxon>Trematoda</taxon>
        <taxon>Digenea</taxon>
        <taxon>Strigeidida</taxon>
        <taxon>Schistosomatoidea</taxon>
        <taxon>Schistosomatidae</taxon>
        <taxon>Schistosoma</taxon>
    </lineage>
</organism>
<dbReference type="PANTHER" id="PTHR16193">
    <property type="entry name" value="TETRATRICOPEPTIDE REPEAT PROTEIN 27"/>
    <property type="match status" value="1"/>
</dbReference>
<protein>
    <submittedName>
        <fullName evidence="3">Uncharacterized protein</fullName>
    </submittedName>
</protein>
<name>A0A430PXT3_SCHBO</name>
<proteinExistence type="predicted"/>
<dbReference type="InterPro" id="IPR044244">
    <property type="entry name" value="TTC27/Emw1"/>
</dbReference>
<keyword evidence="4" id="KW-1185">Reference proteome</keyword>
<keyword evidence="1" id="KW-0677">Repeat</keyword>